<dbReference type="Proteomes" id="UP001328733">
    <property type="component" value="Unassembled WGS sequence"/>
</dbReference>
<gene>
    <name evidence="1" type="ORF">V0288_08375</name>
</gene>
<dbReference type="EMBL" id="JBAFSM010000012">
    <property type="protein sequence ID" value="MEG3437131.1"/>
    <property type="molecule type" value="Genomic_DNA"/>
</dbReference>
<organism evidence="1 2">
    <name type="scientific">Pannus brasiliensis CCIBt3594</name>
    <dbReference type="NCBI Taxonomy" id="1427578"/>
    <lineage>
        <taxon>Bacteria</taxon>
        <taxon>Bacillati</taxon>
        <taxon>Cyanobacteriota</taxon>
        <taxon>Cyanophyceae</taxon>
        <taxon>Oscillatoriophycideae</taxon>
        <taxon>Chroococcales</taxon>
        <taxon>Microcystaceae</taxon>
        <taxon>Pannus</taxon>
    </lineage>
</organism>
<name>A0AAW9QTN9_9CHRO</name>
<dbReference type="AlphaFoldDB" id="A0AAW9QTN9"/>
<reference evidence="1 2" key="1">
    <citation type="submission" date="2024-01" db="EMBL/GenBank/DDBJ databases">
        <title>Genomic insights into the taxonomy and metabolism of the cyanobacterium Pannus brasiliensis CCIBt3594.</title>
        <authorList>
            <person name="Machado M."/>
            <person name="Botero N.B."/>
            <person name="Andreote A.P.D."/>
            <person name="Feitosa A.M.T."/>
            <person name="Popin R."/>
            <person name="Sivonen K."/>
            <person name="Fiore M.F."/>
        </authorList>
    </citation>
    <scope>NUCLEOTIDE SEQUENCE [LARGE SCALE GENOMIC DNA]</scope>
    <source>
        <strain evidence="1 2">CCIBt3594</strain>
    </source>
</reference>
<sequence>MQRQAKRENRPFDEENSPRLWIFSPSASLSLLEGFGATVREDWPDGVFFLPPFHRTAIIAINQLPVRPDTLWIRLLGRGNVQDRAVREVLELPGENAFR</sequence>
<comment type="caution">
    <text evidence="1">The sequence shown here is derived from an EMBL/GenBank/DDBJ whole genome shotgun (WGS) entry which is preliminary data.</text>
</comment>
<accession>A0AAW9QTN9</accession>
<protein>
    <submittedName>
        <fullName evidence="1">Uncharacterized protein</fullName>
    </submittedName>
</protein>
<evidence type="ECO:0000313" key="2">
    <source>
        <dbReference type="Proteomes" id="UP001328733"/>
    </source>
</evidence>
<evidence type="ECO:0000313" key="1">
    <source>
        <dbReference type="EMBL" id="MEG3437131.1"/>
    </source>
</evidence>
<keyword evidence="2" id="KW-1185">Reference proteome</keyword>
<proteinExistence type="predicted"/>